<accession>A0ABX1JMP4</accession>
<dbReference type="Proteomes" id="UP000523795">
    <property type="component" value="Unassembled WGS sequence"/>
</dbReference>
<dbReference type="EMBL" id="JAAZSR010000064">
    <property type="protein sequence ID" value="NKX50129.1"/>
    <property type="molecule type" value="Genomic_DNA"/>
</dbReference>
<evidence type="ECO:0000313" key="4">
    <source>
        <dbReference type="Proteomes" id="UP000523795"/>
    </source>
</evidence>
<organism evidence="3 4">
    <name type="scientific">Arthrobacter deserti</name>
    <dbReference type="NCBI Taxonomy" id="1742687"/>
    <lineage>
        <taxon>Bacteria</taxon>
        <taxon>Bacillati</taxon>
        <taxon>Actinomycetota</taxon>
        <taxon>Actinomycetes</taxon>
        <taxon>Micrococcales</taxon>
        <taxon>Micrococcaceae</taxon>
        <taxon>Arthrobacter</taxon>
    </lineage>
</organism>
<dbReference type="Gene3D" id="3.40.50.720">
    <property type="entry name" value="NAD(P)-binding Rossmann-like Domain"/>
    <property type="match status" value="1"/>
</dbReference>
<dbReference type="Pfam" id="PF01370">
    <property type="entry name" value="Epimerase"/>
    <property type="match status" value="1"/>
</dbReference>
<evidence type="ECO:0000313" key="3">
    <source>
        <dbReference type="EMBL" id="NKX50129.1"/>
    </source>
</evidence>
<dbReference type="InterPro" id="IPR001509">
    <property type="entry name" value="Epimerase_deHydtase"/>
</dbReference>
<dbReference type="PRINTS" id="PR01713">
    <property type="entry name" value="NUCEPIMERASE"/>
</dbReference>
<evidence type="ECO:0000259" key="2">
    <source>
        <dbReference type="Pfam" id="PF01370"/>
    </source>
</evidence>
<protein>
    <submittedName>
        <fullName evidence="3">NAD-dependent epimerase/dehydratase family protein</fullName>
    </submittedName>
</protein>
<gene>
    <name evidence="3" type="ORF">HER39_06010</name>
</gene>
<comment type="caution">
    <text evidence="3">The sequence shown here is derived from an EMBL/GenBank/DDBJ whole genome shotgun (WGS) entry which is preliminary data.</text>
</comment>
<keyword evidence="1" id="KW-0520">NAD</keyword>
<dbReference type="PANTHER" id="PTHR43574">
    <property type="entry name" value="EPIMERASE-RELATED"/>
    <property type="match status" value="1"/>
</dbReference>
<name>A0ABX1JMP4_9MICC</name>
<keyword evidence="4" id="KW-1185">Reference proteome</keyword>
<dbReference type="SUPFAM" id="SSF51735">
    <property type="entry name" value="NAD(P)-binding Rossmann-fold domains"/>
    <property type="match status" value="1"/>
</dbReference>
<evidence type="ECO:0000256" key="1">
    <source>
        <dbReference type="ARBA" id="ARBA00023027"/>
    </source>
</evidence>
<dbReference type="InterPro" id="IPR036291">
    <property type="entry name" value="NAD(P)-bd_dom_sf"/>
</dbReference>
<feature type="domain" description="NAD-dependent epimerase/dehydratase" evidence="2">
    <location>
        <begin position="3"/>
        <end position="242"/>
    </location>
</feature>
<proteinExistence type="predicted"/>
<sequence length="313" mass="33569">MKALVTGAAGFVGSTLTRRLLGDGHEVVGIDLLTDYYDVGIKQANLAGIAPERFEFRHEDLNRADLDALLAGVDVVFHQAGQPGVRKSWGEDFGVYLDANVRATQALLGAAKRAGTLQRFVYASSSPVYGDAERFPTPESHRPQPLSPYGVTKLAAEHLCSLYAANFGVPAVSLRYFTVYGPGQRPDMAFTRFVRAAVRGVTITVYGTGEQIRDFTYVDDVVEANMRAALGSAAPGAVFNVAGGSNIAVNGVLSLLQELNGGALDVRYVDKVAGDVWRTGGSTHAIEAALGWKAEISLDEGLSRQLEWARETF</sequence>
<reference evidence="3 4" key="1">
    <citation type="submission" date="2020-04" db="EMBL/GenBank/DDBJ databases">
        <authorList>
            <person name="Liu S."/>
        </authorList>
    </citation>
    <scope>NUCLEOTIDE SEQUENCE [LARGE SCALE GENOMIC DNA]</scope>
    <source>
        <strain evidence="3 4">CGMCC 1.15091</strain>
    </source>
</reference>